<dbReference type="AlphaFoldDB" id="A0A0D3KJ38"/>
<feature type="compositionally biased region" description="Basic and acidic residues" evidence="1">
    <location>
        <begin position="57"/>
        <end position="68"/>
    </location>
</feature>
<name>A0A0D3KJ38_EMIH1</name>
<dbReference type="KEGG" id="ehx:EMIHUDRAFT_110688"/>
<feature type="region of interest" description="Disordered" evidence="1">
    <location>
        <begin position="1"/>
        <end position="123"/>
    </location>
</feature>
<feature type="compositionally biased region" description="Basic and acidic residues" evidence="1">
    <location>
        <begin position="1"/>
        <end position="13"/>
    </location>
</feature>
<evidence type="ECO:0000256" key="1">
    <source>
        <dbReference type="SAM" id="MobiDB-lite"/>
    </source>
</evidence>
<protein>
    <recommendedName>
        <fullName evidence="4">BZIP domain-containing protein</fullName>
    </recommendedName>
</protein>
<reference evidence="3" key="1">
    <citation type="journal article" date="2013" name="Nature">
        <title>Pan genome of the phytoplankton Emiliania underpins its global distribution.</title>
        <authorList>
            <person name="Read B.A."/>
            <person name="Kegel J."/>
            <person name="Klute M.J."/>
            <person name="Kuo A."/>
            <person name="Lefebvre S.C."/>
            <person name="Maumus F."/>
            <person name="Mayer C."/>
            <person name="Miller J."/>
            <person name="Monier A."/>
            <person name="Salamov A."/>
            <person name="Young J."/>
            <person name="Aguilar M."/>
            <person name="Claverie J.M."/>
            <person name="Frickenhaus S."/>
            <person name="Gonzalez K."/>
            <person name="Herman E.K."/>
            <person name="Lin Y.C."/>
            <person name="Napier J."/>
            <person name="Ogata H."/>
            <person name="Sarno A.F."/>
            <person name="Shmutz J."/>
            <person name="Schroeder D."/>
            <person name="de Vargas C."/>
            <person name="Verret F."/>
            <person name="von Dassow P."/>
            <person name="Valentin K."/>
            <person name="Van de Peer Y."/>
            <person name="Wheeler G."/>
            <person name="Dacks J.B."/>
            <person name="Delwiche C.F."/>
            <person name="Dyhrman S.T."/>
            <person name="Glockner G."/>
            <person name="John U."/>
            <person name="Richards T."/>
            <person name="Worden A.Z."/>
            <person name="Zhang X."/>
            <person name="Grigoriev I.V."/>
            <person name="Allen A.E."/>
            <person name="Bidle K."/>
            <person name="Borodovsky M."/>
            <person name="Bowler C."/>
            <person name="Brownlee C."/>
            <person name="Cock J.M."/>
            <person name="Elias M."/>
            <person name="Gladyshev V.N."/>
            <person name="Groth M."/>
            <person name="Guda C."/>
            <person name="Hadaegh A."/>
            <person name="Iglesias-Rodriguez M.D."/>
            <person name="Jenkins J."/>
            <person name="Jones B.M."/>
            <person name="Lawson T."/>
            <person name="Leese F."/>
            <person name="Lindquist E."/>
            <person name="Lobanov A."/>
            <person name="Lomsadze A."/>
            <person name="Malik S.B."/>
            <person name="Marsh M.E."/>
            <person name="Mackinder L."/>
            <person name="Mock T."/>
            <person name="Mueller-Roeber B."/>
            <person name="Pagarete A."/>
            <person name="Parker M."/>
            <person name="Probert I."/>
            <person name="Quesneville H."/>
            <person name="Raines C."/>
            <person name="Rensing S.A."/>
            <person name="Riano-Pachon D.M."/>
            <person name="Richier S."/>
            <person name="Rokitta S."/>
            <person name="Shiraiwa Y."/>
            <person name="Soanes D.M."/>
            <person name="van der Giezen M."/>
            <person name="Wahlund T.M."/>
            <person name="Williams B."/>
            <person name="Wilson W."/>
            <person name="Wolfe G."/>
            <person name="Wurch L.L."/>
        </authorList>
    </citation>
    <scope>NUCLEOTIDE SEQUENCE</scope>
</reference>
<evidence type="ECO:0008006" key="4">
    <source>
        <dbReference type="Google" id="ProtNLM"/>
    </source>
</evidence>
<sequence>MAKRRLNPDEIRAAVEAGPPPHSVNYETDKKWHAEQNRWLAKWTERRLPPDSGDSGSSRRDQWRDRKQQHARLLRAAEKEPSASLKRQRKAAATPAVTHSGRVHAGPPRLKRPKPPPEGGDQQAYELAMGMYGIARDTRRKMSRRTKSEDAERKRDARAITAMMARPQAVMAAKERMERERERSQRRRDVAKLTVTSYYEERMRIRRLDEQVALLKAADEALRDSDYWRTTGFFSSVRGDNYYDHWLCLAIKEWAASHEPDGSQQWESALMARYGFIRTSYDNFEVAGFGQALSSASHPGTNSWAFTLDYETMQWMQLDQNGDANSWSLGEFLAQDESTAISDSDNWTGAPAAEDDGSLDDIPSSTDAFTAAGPGPSSAASDGLHVIERVQKRHGANGAIAHARIACGSEVSRRDRLGAARGRTPPLKRRDRTEGRAPATSSER</sequence>
<evidence type="ECO:0000313" key="3">
    <source>
        <dbReference type="Proteomes" id="UP000013827"/>
    </source>
</evidence>
<dbReference type="EnsemblProtists" id="EOD35773">
    <property type="protein sequence ID" value="EOD35773"/>
    <property type="gene ID" value="EMIHUDRAFT_110688"/>
</dbReference>
<proteinExistence type="predicted"/>
<feature type="region of interest" description="Disordered" evidence="1">
    <location>
        <begin position="411"/>
        <end position="444"/>
    </location>
</feature>
<dbReference type="GeneID" id="17281043"/>
<feature type="compositionally biased region" description="Basic and acidic residues" evidence="1">
    <location>
        <begin position="27"/>
        <end position="36"/>
    </location>
</feature>
<reference evidence="2" key="2">
    <citation type="submission" date="2024-10" db="UniProtKB">
        <authorList>
            <consortium name="EnsemblProtists"/>
        </authorList>
    </citation>
    <scope>IDENTIFICATION</scope>
</reference>
<feature type="region of interest" description="Disordered" evidence="1">
    <location>
        <begin position="340"/>
        <end position="381"/>
    </location>
</feature>
<dbReference type="RefSeq" id="XP_005788202.1">
    <property type="nucleotide sequence ID" value="XM_005788145.1"/>
</dbReference>
<dbReference type="PaxDb" id="2903-EOD35773"/>
<dbReference type="HOGENOM" id="CLU_617421_0_0_1"/>
<organism evidence="2 3">
    <name type="scientific">Emiliania huxleyi (strain CCMP1516)</name>
    <dbReference type="NCBI Taxonomy" id="280463"/>
    <lineage>
        <taxon>Eukaryota</taxon>
        <taxon>Haptista</taxon>
        <taxon>Haptophyta</taxon>
        <taxon>Prymnesiophyceae</taxon>
        <taxon>Isochrysidales</taxon>
        <taxon>Noelaerhabdaceae</taxon>
        <taxon>Emiliania</taxon>
    </lineage>
</organism>
<dbReference type="Proteomes" id="UP000013827">
    <property type="component" value="Unassembled WGS sequence"/>
</dbReference>
<feature type="compositionally biased region" description="Low complexity" evidence="1">
    <location>
        <begin position="371"/>
        <end position="381"/>
    </location>
</feature>
<keyword evidence="3" id="KW-1185">Reference proteome</keyword>
<evidence type="ECO:0000313" key="2">
    <source>
        <dbReference type="EnsemblProtists" id="EOD35773"/>
    </source>
</evidence>
<accession>A0A0D3KJ38</accession>